<evidence type="ECO:0000313" key="5">
    <source>
        <dbReference type="EMBL" id="APL95728.1"/>
    </source>
</evidence>
<dbReference type="PANTHER" id="PTHR43618">
    <property type="entry name" value="7-ALPHA-HYDROXYSTEROID DEHYDROGENASE"/>
    <property type="match status" value="1"/>
</dbReference>
<dbReference type="GO" id="GO:0016491">
    <property type="term" value="F:oxidoreductase activity"/>
    <property type="evidence" value="ECO:0007669"/>
    <property type="project" value="UniProtKB-KW"/>
</dbReference>
<dbReference type="EMBL" id="CP013070">
    <property type="protein sequence ID" value="APL95728.1"/>
    <property type="molecule type" value="Genomic_DNA"/>
</dbReference>
<dbReference type="PANTHER" id="PTHR43618:SF17">
    <property type="entry name" value="RHAMNOLIPIDS BIOSYNTHESIS 3-OXOACYL-[ACYL-CARRIER-PROTEIN] REDUCTASE"/>
    <property type="match status" value="1"/>
</dbReference>
<protein>
    <submittedName>
        <fullName evidence="5">3-oxoacyl-ACP reductase</fullName>
    </submittedName>
</protein>
<proteinExistence type="inferred from homology"/>
<evidence type="ECO:0000256" key="3">
    <source>
        <dbReference type="ARBA" id="ARBA00023002"/>
    </source>
</evidence>
<dbReference type="PROSITE" id="PS00061">
    <property type="entry name" value="ADH_SHORT"/>
    <property type="match status" value="1"/>
</dbReference>
<dbReference type="Proteomes" id="UP000004550">
    <property type="component" value="Chromosome"/>
</dbReference>
<evidence type="ECO:0000256" key="4">
    <source>
        <dbReference type="ARBA" id="ARBA00051383"/>
    </source>
</evidence>
<dbReference type="InterPro" id="IPR036291">
    <property type="entry name" value="NAD(P)-bd_dom_sf"/>
</dbReference>
<dbReference type="InterPro" id="IPR052178">
    <property type="entry name" value="Sec_Metab_Biosynth_SDR"/>
</dbReference>
<sequence length="258" mass="27701">MDARKLFNLEGKTALITGGTRGIGFMIAQGLVQVGVKTYVTSRKAETCEEAEAELRKIGEAYAIPADVADADQVAALAAEFSRREDKLHILVNNAGTSWGEPFDQFPQSGWDKVMHLNLGAVFFLTQKLAPLLRNAATSDDPARVINIGSVDGLTAPAVENYPYSASKAAVHHLTRHLARFLAESHINVNAIAPGPFPTKMTEWLLQEHGEEINSMIPRRRTGTPGDAAGTTIFLASPASSYITGAVIPLDGGFSTTR</sequence>
<comment type="catalytic activity">
    <reaction evidence="4">
        <text>2,5-dichlorocyclohexa-2,5-dien-1,4-diol + NAD(+) = 2,5-dichlorohydroquinone + NADH + H(+)</text>
        <dbReference type="Rhea" id="RHEA:15741"/>
        <dbReference type="ChEBI" id="CHEBI:15378"/>
        <dbReference type="ChEBI" id="CHEBI:27545"/>
        <dbReference type="ChEBI" id="CHEBI:28975"/>
        <dbReference type="ChEBI" id="CHEBI:57540"/>
        <dbReference type="ChEBI" id="CHEBI:57945"/>
    </reaction>
</comment>
<evidence type="ECO:0000256" key="2">
    <source>
        <dbReference type="ARBA" id="ARBA00022857"/>
    </source>
</evidence>
<dbReference type="SUPFAM" id="SSF51735">
    <property type="entry name" value="NAD(P)-binding Rossmann-fold domains"/>
    <property type="match status" value="1"/>
</dbReference>
<organism evidence="5 6">
    <name type="scientific">Sphingobium indicum (strain DSM 16412 / CCM 7286 / MTCC 6364 / B90A)</name>
    <dbReference type="NCBI Taxonomy" id="861109"/>
    <lineage>
        <taxon>Bacteria</taxon>
        <taxon>Pseudomonadati</taxon>
        <taxon>Pseudomonadota</taxon>
        <taxon>Alphaproteobacteria</taxon>
        <taxon>Sphingomonadales</taxon>
        <taxon>Sphingomonadaceae</taxon>
        <taxon>Sphingobium</taxon>
    </lineage>
</organism>
<dbReference type="AlphaFoldDB" id="A0A1L5BSC0"/>
<reference evidence="5 6" key="1">
    <citation type="journal article" date="2012" name="J. Bacteriol.">
        <title>Genome sequence of Sphingobium indicum B90A, a hexachlorocyclohexane-degrading bacterium.</title>
        <authorList>
            <person name="Anand S."/>
            <person name="Sangwan N."/>
            <person name="Lata P."/>
            <person name="Kaur J."/>
            <person name="Dua A."/>
            <person name="Singh A.K."/>
            <person name="Verma M."/>
            <person name="Kaur J."/>
            <person name="Khurana J.P."/>
            <person name="Khurana P."/>
            <person name="Mathur S."/>
            <person name="Lal R."/>
        </authorList>
    </citation>
    <scope>NUCLEOTIDE SEQUENCE [LARGE SCALE GENOMIC DNA]</scope>
    <source>
        <strain evidence="6">DSM 16412 / CCM 7286 / MTCC 6364 / B90A</strain>
    </source>
</reference>
<dbReference type="FunFam" id="3.40.50.720:FF:000084">
    <property type="entry name" value="Short-chain dehydrogenase reductase"/>
    <property type="match status" value="1"/>
</dbReference>
<name>A0A1L5BSC0_SPHIB</name>
<dbReference type="Gene3D" id="3.40.50.720">
    <property type="entry name" value="NAD(P)-binding Rossmann-like Domain"/>
    <property type="match status" value="1"/>
</dbReference>
<dbReference type="InterPro" id="IPR002347">
    <property type="entry name" value="SDR_fam"/>
</dbReference>
<keyword evidence="3" id="KW-0560">Oxidoreductase</keyword>
<accession>A0A1L5BSC0</accession>
<dbReference type="PRINTS" id="PR00081">
    <property type="entry name" value="GDHRDH"/>
</dbReference>
<dbReference type="RefSeq" id="WP_025771139.1">
    <property type="nucleotide sequence ID" value="NZ_CP013070.1"/>
</dbReference>
<comment type="similarity">
    <text evidence="1">Belongs to the short-chain dehydrogenases/reductases (SDR) family.</text>
</comment>
<gene>
    <name evidence="5" type="ORF">SIDU_15075</name>
</gene>
<dbReference type="Pfam" id="PF13561">
    <property type="entry name" value="adh_short_C2"/>
    <property type="match status" value="1"/>
</dbReference>
<dbReference type="PRINTS" id="PR00080">
    <property type="entry name" value="SDRFAMILY"/>
</dbReference>
<evidence type="ECO:0000313" key="6">
    <source>
        <dbReference type="Proteomes" id="UP000004550"/>
    </source>
</evidence>
<keyword evidence="2" id="KW-0521">NADP</keyword>
<dbReference type="InterPro" id="IPR020904">
    <property type="entry name" value="Sc_DH/Rdtase_CS"/>
</dbReference>
<evidence type="ECO:0000256" key="1">
    <source>
        <dbReference type="ARBA" id="ARBA00006484"/>
    </source>
</evidence>
<dbReference type="KEGG" id="sinb:SIDU_15075"/>